<keyword evidence="3 10" id="KW-0812">Transmembrane</keyword>
<keyword evidence="6 10" id="KW-0802">TPR repeat</keyword>
<comment type="caution">
    <text evidence="13">The sequence shown here is derived from an EMBL/GenBank/DDBJ whole genome shotgun (WGS) entry which is preliminary data.</text>
</comment>
<feature type="binding site" evidence="10">
    <location>
        <position position="357"/>
    </location>
    <ligand>
        <name>Fe cation</name>
        <dbReference type="ChEBI" id="CHEBI:24875"/>
    </ligand>
</feature>
<keyword evidence="4 10" id="KW-0479">Metal-binding</keyword>
<evidence type="ECO:0000256" key="2">
    <source>
        <dbReference type="ARBA" id="ARBA00022519"/>
    </source>
</evidence>
<evidence type="ECO:0000256" key="8">
    <source>
        <dbReference type="ARBA" id="ARBA00023004"/>
    </source>
</evidence>
<name>A0A0B1R5I5_9GAMM</name>
<dbReference type="Pfam" id="PF14559">
    <property type="entry name" value="TPR_19"/>
    <property type="match status" value="1"/>
</dbReference>
<dbReference type="Pfam" id="PF13176">
    <property type="entry name" value="TPR_7"/>
    <property type="match status" value="1"/>
</dbReference>
<dbReference type="NCBIfam" id="NF008753">
    <property type="entry name" value="PRK11788.1-1"/>
    <property type="match status" value="1"/>
</dbReference>
<comment type="function">
    <text evidence="10">Modulates cellular lipopolysaccharide (LPS) levels by regulating LpxC, which is involved in lipid A biosynthesis. May act by modulating the proteolytic activity of FtsH towards LpxC. May also coordinate assembly of proteins involved in LPS synthesis at the plasma membrane.</text>
</comment>
<dbReference type="NCBIfam" id="NF008757">
    <property type="entry name" value="PRK11788.1-5"/>
    <property type="match status" value="1"/>
</dbReference>
<organism evidence="13 14">
    <name type="scientific">Pantoea rodasii</name>
    <dbReference type="NCBI Taxonomy" id="1076549"/>
    <lineage>
        <taxon>Bacteria</taxon>
        <taxon>Pseudomonadati</taxon>
        <taxon>Pseudomonadota</taxon>
        <taxon>Gammaproteobacteria</taxon>
        <taxon>Enterobacterales</taxon>
        <taxon>Erwiniaceae</taxon>
        <taxon>Pantoea</taxon>
    </lineage>
</organism>
<keyword evidence="1 10" id="KW-1003">Cell membrane</keyword>
<evidence type="ECO:0000256" key="5">
    <source>
        <dbReference type="ARBA" id="ARBA00022737"/>
    </source>
</evidence>
<evidence type="ECO:0000256" key="3">
    <source>
        <dbReference type="ARBA" id="ARBA00022692"/>
    </source>
</evidence>
<sequence>MLELLFLLLPVAAAYGWYMGRRSAYQDKQQEANRLSREYVAGVNFLLSNQQDKAVDLFLDMLKEDSGTVEAHLTLGNLFRSRGEVDRAIRIHQSLMESASLSYEQRLLAIQQLGRDYMAAGLYDRAEDMFGQLIDETDFRIGALQQLLLIHQATSDWQKAIEVAERLVKLGKDKQKGEIAHFYCELALQAMSSDDLDRAMNLLKKGESADHQSARVSIMMGRIFMEKGEYAKAVVHLERVLEQDKELVSETLPMLETCYQRLNQPEGWAHFLQRCVEENTGAAAELYAADILEQQQGPEAAQLYINRQLQRHPTMRVFHRLMDFHLHEAEDGRAKESLMVLRDMVGEQIRTKPRYRCQKCGFTAHALYWHCPSCRAWSSVKPIRGLDGQ</sequence>
<dbReference type="PANTHER" id="PTHR45586:SF1">
    <property type="entry name" value="LIPOPOLYSACCHARIDE ASSEMBLY PROTEIN B"/>
    <property type="match status" value="1"/>
</dbReference>
<evidence type="ECO:0000256" key="7">
    <source>
        <dbReference type="ARBA" id="ARBA00022989"/>
    </source>
</evidence>
<dbReference type="SUPFAM" id="SSF48452">
    <property type="entry name" value="TPR-like"/>
    <property type="match status" value="1"/>
</dbReference>
<comment type="subcellular location">
    <subcellularLocation>
        <location evidence="10">Cell inner membrane</location>
        <topology evidence="10">Single-pass membrane protein</topology>
        <orientation evidence="10">Cytoplasmic side</orientation>
    </subcellularLocation>
</comment>
<dbReference type="GO" id="GO:0008653">
    <property type="term" value="P:lipopolysaccharide metabolic process"/>
    <property type="evidence" value="ECO:0007669"/>
    <property type="project" value="InterPro"/>
</dbReference>
<dbReference type="RefSeq" id="WP_039334702.1">
    <property type="nucleotide sequence ID" value="NZ_JTJJ01000087.1"/>
</dbReference>
<dbReference type="AlphaFoldDB" id="A0A0B1R5I5"/>
<evidence type="ECO:0000313" key="14">
    <source>
        <dbReference type="Proteomes" id="UP000030853"/>
    </source>
</evidence>
<evidence type="ECO:0000256" key="10">
    <source>
        <dbReference type="HAMAP-Rule" id="MF_00994"/>
    </source>
</evidence>
<protein>
    <recommendedName>
        <fullName evidence="10">Lipopolysaccharide assembly protein B</fullName>
    </recommendedName>
</protein>
<dbReference type="NCBIfam" id="NF008756">
    <property type="entry name" value="PRK11788.1-4"/>
    <property type="match status" value="1"/>
</dbReference>
<feature type="binding site" evidence="10">
    <location>
        <position position="360"/>
    </location>
    <ligand>
        <name>Fe cation</name>
        <dbReference type="ChEBI" id="CHEBI:24875"/>
    </ligand>
</feature>
<dbReference type="GO" id="GO:0005506">
    <property type="term" value="F:iron ion binding"/>
    <property type="evidence" value="ECO:0007669"/>
    <property type="project" value="UniProtKB-UniRule"/>
</dbReference>
<evidence type="ECO:0000256" key="9">
    <source>
        <dbReference type="ARBA" id="ARBA00023136"/>
    </source>
</evidence>
<keyword evidence="2 10" id="KW-0997">Cell inner membrane</keyword>
<keyword evidence="8 10" id="KW-0408">Iron</keyword>
<dbReference type="Pfam" id="PF18073">
    <property type="entry name" value="Zn_ribbon_LapB"/>
    <property type="match status" value="1"/>
</dbReference>
<dbReference type="GO" id="GO:0009898">
    <property type="term" value="C:cytoplasmic side of plasma membrane"/>
    <property type="evidence" value="ECO:0007669"/>
    <property type="project" value="UniProtKB-UniRule"/>
</dbReference>
<dbReference type="Gene3D" id="1.25.40.10">
    <property type="entry name" value="Tetratricopeptide repeat domain"/>
    <property type="match status" value="2"/>
</dbReference>
<dbReference type="InterPro" id="IPR019734">
    <property type="entry name" value="TPR_rpt"/>
</dbReference>
<dbReference type="Proteomes" id="UP000030853">
    <property type="component" value="Unassembled WGS sequence"/>
</dbReference>
<dbReference type="InterPro" id="IPR030865">
    <property type="entry name" value="LapB"/>
</dbReference>
<evidence type="ECO:0000313" key="13">
    <source>
        <dbReference type="EMBL" id="KHJ66350.1"/>
    </source>
</evidence>
<feature type="binding site" evidence="10">
    <location>
        <position position="371"/>
    </location>
    <ligand>
        <name>Fe cation</name>
        <dbReference type="ChEBI" id="CHEBI:24875"/>
    </ligand>
</feature>
<dbReference type="FunFam" id="1.25.40.10:FF:000033">
    <property type="entry name" value="Lipopolysaccharide assembly protein B"/>
    <property type="match status" value="1"/>
</dbReference>
<keyword evidence="5 10" id="KW-0677">Repeat</keyword>
<evidence type="ECO:0000256" key="1">
    <source>
        <dbReference type="ARBA" id="ARBA00022475"/>
    </source>
</evidence>
<evidence type="ECO:0000259" key="12">
    <source>
        <dbReference type="Pfam" id="PF18073"/>
    </source>
</evidence>
<feature type="topological domain" description="Cytoplasmic" evidence="10">
    <location>
        <begin position="21"/>
        <end position="389"/>
    </location>
</feature>
<feature type="repeat" description="TPR" evidence="11">
    <location>
        <begin position="214"/>
        <end position="247"/>
    </location>
</feature>
<evidence type="ECO:0000256" key="6">
    <source>
        <dbReference type="ARBA" id="ARBA00022803"/>
    </source>
</evidence>
<feature type="domain" description="LapB rubredoxin metal binding" evidence="12">
    <location>
        <begin position="355"/>
        <end position="382"/>
    </location>
</feature>
<dbReference type="SMART" id="SM00028">
    <property type="entry name" value="TPR"/>
    <property type="match status" value="4"/>
</dbReference>
<dbReference type="InterPro" id="IPR041166">
    <property type="entry name" value="Rubredoxin_2"/>
</dbReference>
<dbReference type="InterPro" id="IPR051012">
    <property type="entry name" value="CellSynth/LPSAsmb/PSIAsmb"/>
</dbReference>
<keyword evidence="7 10" id="KW-1133">Transmembrane helix</keyword>
<evidence type="ECO:0000256" key="4">
    <source>
        <dbReference type="ARBA" id="ARBA00022723"/>
    </source>
</evidence>
<accession>A0A0B1R5I5</accession>
<dbReference type="EMBL" id="JTJJ01000087">
    <property type="protein sequence ID" value="KHJ66350.1"/>
    <property type="molecule type" value="Genomic_DNA"/>
</dbReference>
<keyword evidence="9 10" id="KW-0472">Membrane</keyword>
<dbReference type="GO" id="GO:0046890">
    <property type="term" value="P:regulation of lipid biosynthetic process"/>
    <property type="evidence" value="ECO:0007669"/>
    <property type="project" value="UniProtKB-UniRule"/>
</dbReference>
<comment type="similarity">
    <text evidence="10">Belongs to the LapB family.</text>
</comment>
<dbReference type="PANTHER" id="PTHR45586">
    <property type="entry name" value="TPR REPEAT-CONTAINING PROTEIN PA4667"/>
    <property type="match status" value="1"/>
</dbReference>
<dbReference type="HAMAP" id="MF_00994">
    <property type="entry name" value="LPS_assembly_LapB"/>
    <property type="match status" value="1"/>
</dbReference>
<feature type="binding site" evidence="10">
    <location>
        <position position="374"/>
    </location>
    <ligand>
        <name>Fe cation</name>
        <dbReference type="ChEBI" id="CHEBI:24875"/>
    </ligand>
</feature>
<dbReference type="PROSITE" id="PS50005">
    <property type="entry name" value="TPR"/>
    <property type="match status" value="1"/>
</dbReference>
<reference evidence="13 14" key="1">
    <citation type="submission" date="2014-11" db="EMBL/GenBank/DDBJ databases">
        <title>Genome sequencing of Pantoea rodasii ND03.</title>
        <authorList>
            <person name="Muhamad Yunos N.Y."/>
            <person name="Chan K.-G."/>
        </authorList>
    </citation>
    <scope>NUCLEOTIDE SEQUENCE [LARGE SCALE GENOMIC DNA]</scope>
    <source>
        <strain evidence="13 14">ND03</strain>
    </source>
</reference>
<dbReference type="InterPro" id="IPR011990">
    <property type="entry name" value="TPR-like_helical_dom_sf"/>
</dbReference>
<evidence type="ECO:0000256" key="11">
    <source>
        <dbReference type="PROSITE-ProRule" id="PRU00339"/>
    </source>
</evidence>
<proteinExistence type="inferred from homology"/>
<gene>
    <name evidence="10" type="primary">lapB</name>
    <name evidence="13" type="ORF">QU24_20000</name>
</gene>